<keyword evidence="7" id="KW-1185">Reference proteome</keyword>
<dbReference type="Gene3D" id="1.20.890.10">
    <property type="entry name" value="cAMP-dependent protein kinase regulatory subunit, dimerization-anchoring domain"/>
    <property type="match status" value="1"/>
</dbReference>
<dbReference type="AlphaFoldDB" id="A0A0R3T038"/>
<dbReference type="GO" id="GO:0031514">
    <property type="term" value="C:motile cilium"/>
    <property type="evidence" value="ECO:0007669"/>
    <property type="project" value="UniProtKB-SubCell"/>
</dbReference>
<dbReference type="OrthoDB" id="10067602at2759"/>
<dbReference type="PANTHER" id="PTHR14952:SF9">
    <property type="entry name" value="EF-HAND DOMAIN-CONTAINING PROTEIN"/>
    <property type="match status" value="1"/>
</dbReference>
<protein>
    <submittedName>
        <fullName evidence="8">Ropporin-1-like protein</fullName>
    </submittedName>
</protein>
<evidence type="ECO:0000256" key="4">
    <source>
        <dbReference type="ARBA" id="ARBA00023273"/>
    </source>
</evidence>
<reference evidence="8" key="1">
    <citation type="submission" date="2017-02" db="UniProtKB">
        <authorList>
            <consortium name="WormBaseParasite"/>
        </authorList>
    </citation>
    <scope>IDENTIFICATION</scope>
</reference>
<evidence type="ECO:0000256" key="3">
    <source>
        <dbReference type="ARBA" id="ARBA00023069"/>
    </source>
</evidence>
<keyword evidence="4" id="KW-0966">Cell projection</keyword>
<evidence type="ECO:0000313" key="8">
    <source>
        <dbReference type="WBParaSite" id="HNAJ_0000014701-mRNA-1"/>
    </source>
</evidence>
<proteinExistence type="inferred from homology"/>
<comment type="similarity">
    <text evidence="5">Belongs to the ropporin family.</text>
</comment>
<dbReference type="WBParaSite" id="HNAJ_0000014701-mRNA-1">
    <property type="protein sequence ID" value="HNAJ_0000014701-mRNA-1"/>
    <property type="gene ID" value="HNAJ_0000014701"/>
</dbReference>
<accession>A0A0R3T038</accession>
<organism evidence="8">
    <name type="scientific">Rodentolepis nana</name>
    <name type="common">Dwarf tapeworm</name>
    <name type="synonym">Hymenolepis nana</name>
    <dbReference type="NCBI Taxonomy" id="102285"/>
    <lineage>
        <taxon>Eukaryota</taxon>
        <taxon>Metazoa</taxon>
        <taxon>Spiralia</taxon>
        <taxon>Lophotrochozoa</taxon>
        <taxon>Platyhelminthes</taxon>
        <taxon>Cestoda</taxon>
        <taxon>Eucestoda</taxon>
        <taxon>Cyclophyllidea</taxon>
        <taxon>Hymenolepididae</taxon>
        <taxon>Rodentolepis</taxon>
    </lineage>
</organism>
<evidence type="ECO:0000313" key="6">
    <source>
        <dbReference type="EMBL" id="VDN96007.1"/>
    </source>
</evidence>
<dbReference type="Proteomes" id="UP000278807">
    <property type="component" value="Unassembled WGS sequence"/>
</dbReference>
<keyword evidence="2" id="KW-0282">Flagellum</keyword>
<sequence length="239" mass="27107">MSASDEDYYCSEQINIPPLLPDILKQFTKAAIRTQPKDPLAWSYEYFKALAHREIPPVKERLEIAVASQKTDTGLTPGILKILHNQLGGFERVDRLTIEEKWLALSLPIEGLQEIWRIGNFADDVRWLYFFAIAATEIATSLATTMKLLCELLTTEPEGYLARIPFDLFSELYRYLCQIDGNIPAGYPEHVLSQLSFDVRISCGFISPEAFLRPGAPKLHPNEEQLAPKCKKQVTIIHS</sequence>
<evidence type="ECO:0000256" key="2">
    <source>
        <dbReference type="ARBA" id="ARBA00022846"/>
    </source>
</evidence>
<evidence type="ECO:0000256" key="1">
    <source>
        <dbReference type="ARBA" id="ARBA00004230"/>
    </source>
</evidence>
<dbReference type="EMBL" id="UZAE01000031">
    <property type="protein sequence ID" value="VDN96007.1"/>
    <property type="molecule type" value="Genomic_DNA"/>
</dbReference>
<dbReference type="STRING" id="102285.A0A0R3T038"/>
<reference evidence="6 7" key="2">
    <citation type="submission" date="2018-11" db="EMBL/GenBank/DDBJ databases">
        <authorList>
            <consortium name="Pathogen Informatics"/>
        </authorList>
    </citation>
    <scope>NUCLEOTIDE SEQUENCE [LARGE SCALE GENOMIC DNA]</scope>
</reference>
<dbReference type="CDD" id="cd23019">
    <property type="entry name" value="DD_ROP"/>
    <property type="match status" value="1"/>
</dbReference>
<name>A0A0R3T038_RODNA</name>
<dbReference type="InterPro" id="IPR047844">
    <property type="entry name" value="ROP_DD"/>
</dbReference>
<evidence type="ECO:0000256" key="5">
    <source>
        <dbReference type="ARBA" id="ARBA00035651"/>
    </source>
</evidence>
<evidence type="ECO:0000313" key="7">
    <source>
        <dbReference type="Proteomes" id="UP000278807"/>
    </source>
</evidence>
<comment type="subcellular location">
    <subcellularLocation>
        <location evidence="1">Cell projection</location>
        <location evidence="1">Cilium</location>
        <location evidence="1">Flagellum</location>
    </subcellularLocation>
</comment>
<dbReference type="PANTHER" id="PTHR14952">
    <property type="entry name" value="ROPPORIN-1-LIKE PROTEIN"/>
    <property type="match status" value="1"/>
</dbReference>
<keyword evidence="3" id="KW-0969">Cilium</keyword>
<dbReference type="SUPFAM" id="SSF47391">
    <property type="entry name" value="Dimerization-anchoring domain of cAMP-dependent PK regulatory subunit"/>
    <property type="match status" value="1"/>
</dbReference>
<gene>
    <name evidence="6" type="ORF">HNAJ_LOCUS148</name>
</gene>